<feature type="site" description="Could be important to modulate the pK values of the two catalytic cysteine residues" evidence="8">
    <location>
        <position position="159"/>
    </location>
</feature>
<feature type="binding site" evidence="8">
    <location>
        <position position="64"/>
    </location>
    <ligand>
        <name>substrate</name>
    </ligand>
</feature>
<evidence type="ECO:0000256" key="1">
    <source>
        <dbReference type="ARBA" id="ARBA00005196"/>
    </source>
</evidence>
<keyword evidence="6 8" id="KW-0413">Isomerase</keyword>
<dbReference type="Proteomes" id="UP001056834">
    <property type="component" value="Chromosome"/>
</dbReference>
<dbReference type="RefSeq" id="WP_250223185.1">
    <property type="nucleotide sequence ID" value="NZ_CP097762.1"/>
</dbReference>
<protein>
    <recommendedName>
        <fullName evidence="3 8">Diaminopimelate epimerase</fullName>
        <shortName evidence="8">DAP epimerase</shortName>
        <ecNumber evidence="3 8">5.1.1.7</ecNumber>
    </recommendedName>
    <alternativeName>
        <fullName evidence="8">PLP-independent amino acid racemase</fullName>
    </alternativeName>
</protein>
<feature type="binding site" evidence="8">
    <location>
        <begin position="208"/>
        <end position="209"/>
    </location>
    <ligand>
        <name>substrate</name>
    </ligand>
</feature>
<comment type="subcellular location">
    <subcellularLocation>
        <location evidence="8">Cytoplasm</location>
    </subcellularLocation>
</comment>
<proteinExistence type="inferred from homology"/>
<evidence type="ECO:0000313" key="11">
    <source>
        <dbReference type="Proteomes" id="UP001056834"/>
    </source>
</evidence>
<dbReference type="InterPro" id="IPR001653">
    <property type="entry name" value="DAP_epimerase_DapF"/>
</dbReference>
<sequence length="276" mass="31015">MHFSKMHGLGNDFIIIDSISQNINFTSKKIQYLSNRYYGIGFDQLLIIESAHNPKIDFHCRIYNADGTEVDQCGNGIRCVARFVYMKKLTDKQCIRISTRSTNITLSKVDDTNISANMGLPIFDPKLIPFNVLNYQKNYILFLPQDIILCGVVSIGNPHCIILVKDINFTKLNSLGSILEHHHCFPKKINISFMQIINKNNIKLRVYERGVGETQACGTAACAAVAVGIKQKILCETVKVNFFSGHLLITWKGAGHPLYMTGATSYVYDGYLPVLK</sequence>
<comment type="catalytic activity">
    <reaction evidence="7 8">
        <text>(2S,6S)-2,6-diaminopimelate = meso-2,6-diaminopimelate</text>
        <dbReference type="Rhea" id="RHEA:15393"/>
        <dbReference type="ChEBI" id="CHEBI:57609"/>
        <dbReference type="ChEBI" id="CHEBI:57791"/>
        <dbReference type="EC" id="5.1.1.7"/>
    </reaction>
</comment>
<dbReference type="PANTHER" id="PTHR31689">
    <property type="entry name" value="DIAMINOPIMELATE EPIMERASE, CHLOROPLASTIC"/>
    <property type="match status" value="1"/>
</dbReference>
<reference evidence="10" key="1">
    <citation type="submission" date="2022-05" db="EMBL/GenBank/DDBJ databases">
        <title>Impact of host demography and evolutionary history on endosymbiont molecular evolution: a test in carpenter ants (Genus Camponotus) and their Blochmannia endosymbionts.</title>
        <authorList>
            <person name="Manthey J.D."/>
            <person name="Giron J.C."/>
            <person name="Hruska J.P."/>
        </authorList>
    </citation>
    <scope>NUCLEOTIDE SEQUENCE</scope>
    <source>
        <strain evidence="10">C-006</strain>
    </source>
</reference>
<comment type="subunit">
    <text evidence="8">Homodimer.</text>
</comment>
<evidence type="ECO:0000256" key="3">
    <source>
        <dbReference type="ARBA" id="ARBA00013080"/>
    </source>
</evidence>
<feature type="active site" description="Proton donor" evidence="8">
    <location>
        <position position="73"/>
    </location>
</feature>
<name>A0ABY4SYY8_9ENTR</name>
<dbReference type="Gene3D" id="3.10.310.10">
    <property type="entry name" value="Diaminopimelate Epimerase, Chain A, domain 1"/>
    <property type="match status" value="2"/>
</dbReference>
<feature type="active site" description="Proton acceptor" evidence="8">
    <location>
        <position position="217"/>
    </location>
</feature>
<evidence type="ECO:0000256" key="2">
    <source>
        <dbReference type="ARBA" id="ARBA00010219"/>
    </source>
</evidence>
<keyword evidence="5 8" id="KW-0457">Lysine biosynthesis</keyword>
<dbReference type="HAMAP" id="MF_00197">
    <property type="entry name" value="DAP_epimerase"/>
    <property type="match status" value="1"/>
</dbReference>
<comment type="pathway">
    <text evidence="1 8">Amino-acid biosynthesis; L-lysine biosynthesis via DAP pathway; DL-2,6-diaminopimelate from LL-2,6-diaminopimelate: step 1/1.</text>
</comment>
<dbReference type="NCBIfam" id="TIGR00652">
    <property type="entry name" value="DapF"/>
    <property type="match status" value="1"/>
</dbReference>
<dbReference type="GO" id="GO:0008837">
    <property type="term" value="F:diaminopimelate epimerase activity"/>
    <property type="evidence" value="ECO:0007669"/>
    <property type="project" value="UniProtKB-EC"/>
</dbReference>
<evidence type="ECO:0000313" key="10">
    <source>
        <dbReference type="EMBL" id="URJ25054.1"/>
    </source>
</evidence>
<feature type="active site" evidence="9">
    <location>
        <position position="73"/>
    </location>
</feature>
<evidence type="ECO:0000256" key="4">
    <source>
        <dbReference type="ARBA" id="ARBA00022605"/>
    </source>
</evidence>
<evidence type="ECO:0000256" key="8">
    <source>
        <dbReference type="HAMAP-Rule" id="MF_00197"/>
    </source>
</evidence>
<accession>A0ABY4SYY8</accession>
<feature type="site" description="Important for dimerization" evidence="8">
    <location>
        <position position="268"/>
    </location>
</feature>
<dbReference type="InterPro" id="IPR018510">
    <property type="entry name" value="DAP_epimerase_AS"/>
</dbReference>
<comment type="function">
    <text evidence="8">Catalyzes the stereoinversion of LL-2,6-diaminopimelate (L,L-DAP) to meso-diaminopimelate (meso-DAP), a precursor of L-lysine and an essential component of the bacterial peptidoglycan.</text>
</comment>
<dbReference type="Pfam" id="PF01678">
    <property type="entry name" value="DAP_epimerase"/>
    <property type="match status" value="2"/>
</dbReference>
<feature type="binding site" evidence="8">
    <location>
        <position position="157"/>
    </location>
    <ligand>
        <name>substrate</name>
    </ligand>
</feature>
<dbReference type="SUPFAM" id="SSF54506">
    <property type="entry name" value="Diaminopimelate epimerase-like"/>
    <property type="match status" value="2"/>
</dbReference>
<dbReference type="PANTHER" id="PTHR31689:SF0">
    <property type="entry name" value="DIAMINOPIMELATE EPIMERASE"/>
    <property type="match status" value="1"/>
</dbReference>
<keyword evidence="8" id="KW-0963">Cytoplasm</keyword>
<gene>
    <name evidence="8 10" type="primary">dapF</name>
    <name evidence="10" type="ORF">M9405_02830</name>
</gene>
<evidence type="ECO:0000256" key="7">
    <source>
        <dbReference type="ARBA" id="ARBA00051712"/>
    </source>
</evidence>
<feature type="binding site" evidence="8">
    <location>
        <begin position="218"/>
        <end position="219"/>
    </location>
    <ligand>
        <name>substrate</name>
    </ligand>
</feature>
<feature type="site" description="Could be important to modulate the pK values of the two catalytic cysteine residues" evidence="8">
    <location>
        <position position="208"/>
    </location>
</feature>
<feature type="binding site" evidence="8">
    <location>
        <begin position="74"/>
        <end position="75"/>
    </location>
    <ligand>
        <name>substrate</name>
    </ligand>
</feature>
<keyword evidence="11" id="KW-1185">Reference proteome</keyword>
<comment type="similarity">
    <text evidence="2 8">Belongs to the diaminopimelate epimerase family.</text>
</comment>
<dbReference type="EMBL" id="CP097762">
    <property type="protein sequence ID" value="URJ25054.1"/>
    <property type="molecule type" value="Genomic_DNA"/>
</dbReference>
<evidence type="ECO:0000256" key="6">
    <source>
        <dbReference type="ARBA" id="ARBA00023235"/>
    </source>
</evidence>
<feature type="binding site" evidence="8">
    <location>
        <position position="190"/>
    </location>
    <ligand>
        <name>substrate</name>
    </ligand>
</feature>
<dbReference type="PROSITE" id="PS01326">
    <property type="entry name" value="DAP_EPIMERASE"/>
    <property type="match status" value="1"/>
</dbReference>
<evidence type="ECO:0000256" key="9">
    <source>
        <dbReference type="PROSITE-ProRule" id="PRU10125"/>
    </source>
</evidence>
<evidence type="ECO:0000256" key="5">
    <source>
        <dbReference type="ARBA" id="ARBA00023154"/>
    </source>
</evidence>
<feature type="binding site" evidence="8">
    <location>
        <position position="44"/>
    </location>
    <ligand>
        <name>substrate</name>
    </ligand>
</feature>
<organism evidence="10 11">
    <name type="scientific">Candidatus Blochmannia ocreatus</name>
    <name type="common">nom. nud.</name>
    <dbReference type="NCBI Taxonomy" id="251538"/>
    <lineage>
        <taxon>Bacteria</taxon>
        <taxon>Pseudomonadati</taxon>
        <taxon>Pseudomonadota</taxon>
        <taxon>Gammaproteobacteria</taxon>
        <taxon>Enterobacterales</taxon>
        <taxon>Enterobacteriaceae</taxon>
        <taxon>ant endosymbionts</taxon>
        <taxon>Candidatus Blochmanniella</taxon>
    </lineage>
</organism>
<feature type="binding site" evidence="8">
    <location>
        <position position="11"/>
    </location>
    <ligand>
        <name>substrate</name>
    </ligand>
</feature>
<dbReference type="EC" id="5.1.1.7" evidence="3 8"/>
<keyword evidence="4 8" id="KW-0028">Amino-acid biosynthesis</keyword>